<keyword evidence="10" id="KW-1185">Reference proteome</keyword>
<evidence type="ECO:0000256" key="4">
    <source>
        <dbReference type="ARBA" id="ARBA00022723"/>
    </source>
</evidence>
<sequence length="347" mass="39982">MTDAFAFRSNDYYLSLIDWNDPADPIRRLVIPTIEELEPWGRLDPSSEQSYTRVPGLQHKYRQTALLLVSDLCGGFCRYCFRKRLFIEDAREVNRDVSAGIAYIREHPEITNVLLSGGDPLILETDKLREIVRQVREIDHVQIIRIGTKMPAYNPCRIIDDPVLLEMIRDYSLDEKRIYIMAQFSHPRELTDTACRAIALLKEAGAVIMNQTPLIRGINDDPEVLADLFDKLSFVGIVPYYVFQCRPTVGNRPFAVPVEESYRIFERARSLCSGLAKQARFVMSHATGKIEVLGMTDDYTYFKYNQAAKPEDIGRFMVYRSNPAAYWFDDYTELVDEGRVREPQDPA</sequence>
<dbReference type="NCBIfam" id="TIGR00238">
    <property type="entry name" value="KamA family radical SAM protein"/>
    <property type="match status" value="1"/>
</dbReference>
<dbReference type="AlphaFoldDB" id="A0AAX4FTT4"/>
<name>A0AAX4FTT4_9EURY</name>
<dbReference type="SFLD" id="SFLDG01070">
    <property type="entry name" value="PLP-dependent"/>
    <property type="match status" value="1"/>
</dbReference>
<evidence type="ECO:0000313" key="10">
    <source>
        <dbReference type="Proteomes" id="UP001305652"/>
    </source>
</evidence>
<keyword evidence="2" id="KW-0004">4Fe-4S</keyword>
<dbReference type="Proteomes" id="UP001305652">
    <property type="component" value="Chromosome"/>
</dbReference>
<evidence type="ECO:0000256" key="6">
    <source>
        <dbReference type="ARBA" id="ARBA00023004"/>
    </source>
</evidence>
<dbReference type="GO" id="GO:0003824">
    <property type="term" value="F:catalytic activity"/>
    <property type="evidence" value="ECO:0007669"/>
    <property type="project" value="InterPro"/>
</dbReference>
<dbReference type="CDD" id="cd01335">
    <property type="entry name" value="Radical_SAM"/>
    <property type="match status" value="1"/>
</dbReference>
<accession>A0AAX4FTT4</accession>
<dbReference type="SUPFAM" id="SSF102114">
    <property type="entry name" value="Radical SAM enzymes"/>
    <property type="match status" value="1"/>
</dbReference>
<comment type="cofactor">
    <cofactor evidence="1">
        <name>pyridoxal 5'-phosphate</name>
        <dbReference type="ChEBI" id="CHEBI:597326"/>
    </cofactor>
</comment>
<dbReference type="Gene3D" id="3.20.20.70">
    <property type="entry name" value="Aldolase class I"/>
    <property type="match status" value="1"/>
</dbReference>
<keyword evidence="5" id="KW-0663">Pyridoxal phosphate</keyword>
<keyword evidence="7" id="KW-0411">Iron-sulfur</keyword>
<proteinExistence type="predicted"/>
<dbReference type="Pfam" id="PF04055">
    <property type="entry name" value="Radical_SAM"/>
    <property type="match status" value="1"/>
</dbReference>
<dbReference type="KEGG" id="mrc:R6Y96_08620"/>
<dbReference type="InterPro" id="IPR007197">
    <property type="entry name" value="rSAM"/>
</dbReference>
<keyword evidence="3" id="KW-0949">S-adenosyl-L-methionine</keyword>
<evidence type="ECO:0000256" key="3">
    <source>
        <dbReference type="ARBA" id="ARBA00022691"/>
    </source>
</evidence>
<gene>
    <name evidence="9" type="ORF">R6Y96_08620</name>
</gene>
<dbReference type="GO" id="GO:0051539">
    <property type="term" value="F:4 iron, 4 sulfur cluster binding"/>
    <property type="evidence" value="ECO:0007669"/>
    <property type="project" value="UniProtKB-KW"/>
</dbReference>
<dbReference type="PANTHER" id="PTHR30538:SF0">
    <property type="entry name" value="L-LYSINE 2,3-AMINOMUTASE AQ_1632-RELATED"/>
    <property type="match status" value="1"/>
</dbReference>
<feature type="domain" description="Radical SAM core" evidence="8">
    <location>
        <begin position="59"/>
        <end position="280"/>
    </location>
</feature>
<dbReference type="RefSeq" id="WP_318620911.1">
    <property type="nucleotide sequence ID" value="NZ_CP137642.1"/>
</dbReference>
<dbReference type="InterPro" id="IPR058240">
    <property type="entry name" value="rSAM_sf"/>
</dbReference>
<organism evidence="9 10">
    <name type="scientific">Methanoculleus receptaculi</name>
    <dbReference type="NCBI Taxonomy" id="394967"/>
    <lineage>
        <taxon>Archaea</taxon>
        <taxon>Methanobacteriati</taxon>
        <taxon>Methanobacteriota</taxon>
        <taxon>Stenosarchaea group</taxon>
        <taxon>Methanomicrobia</taxon>
        <taxon>Methanomicrobiales</taxon>
        <taxon>Methanomicrobiaceae</taxon>
        <taxon>Methanoculleus</taxon>
    </lineage>
</organism>
<dbReference type="EMBL" id="CP137642">
    <property type="protein sequence ID" value="WOX57353.1"/>
    <property type="molecule type" value="Genomic_DNA"/>
</dbReference>
<evidence type="ECO:0000313" key="9">
    <source>
        <dbReference type="EMBL" id="WOX57353.1"/>
    </source>
</evidence>
<evidence type="ECO:0000256" key="2">
    <source>
        <dbReference type="ARBA" id="ARBA00022485"/>
    </source>
</evidence>
<evidence type="ECO:0000256" key="1">
    <source>
        <dbReference type="ARBA" id="ARBA00001933"/>
    </source>
</evidence>
<dbReference type="PANTHER" id="PTHR30538">
    <property type="entry name" value="LYSINE 2,3-AMINOMUTASE-RELATED"/>
    <property type="match status" value="1"/>
</dbReference>
<reference evidence="9 10" key="1">
    <citation type="submission" date="2023-10" db="EMBL/GenBank/DDBJ databases">
        <title>The complete genome sequence of Methanoculleus receptaculi DSM 18860.</title>
        <authorList>
            <person name="Lai S.-J."/>
            <person name="You Y.-T."/>
            <person name="Chen S.-C."/>
        </authorList>
    </citation>
    <scope>NUCLEOTIDE SEQUENCE [LARGE SCALE GENOMIC DNA]</scope>
    <source>
        <strain evidence="9 10">DSM 18860</strain>
    </source>
</reference>
<protein>
    <submittedName>
        <fullName evidence="9">KamA family radical SAM protein</fullName>
    </submittedName>
</protein>
<dbReference type="GeneID" id="85733215"/>
<evidence type="ECO:0000259" key="8">
    <source>
        <dbReference type="PROSITE" id="PS51918"/>
    </source>
</evidence>
<dbReference type="GO" id="GO:0046872">
    <property type="term" value="F:metal ion binding"/>
    <property type="evidence" value="ECO:0007669"/>
    <property type="project" value="UniProtKB-KW"/>
</dbReference>
<keyword evidence="4" id="KW-0479">Metal-binding</keyword>
<dbReference type="InterPro" id="IPR013785">
    <property type="entry name" value="Aldolase_TIM"/>
</dbReference>
<dbReference type="PROSITE" id="PS51918">
    <property type="entry name" value="RADICAL_SAM"/>
    <property type="match status" value="1"/>
</dbReference>
<evidence type="ECO:0000256" key="5">
    <source>
        <dbReference type="ARBA" id="ARBA00022898"/>
    </source>
</evidence>
<dbReference type="InterPro" id="IPR003739">
    <property type="entry name" value="Lys_aminomutase/Glu_NH3_mut"/>
</dbReference>
<evidence type="ECO:0000256" key="7">
    <source>
        <dbReference type="ARBA" id="ARBA00023014"/>
    </source>
</evidence>
<keyword evidence="6" id="KW-0408">Iron</keyword>
<dbReference type="SFLD" id="SFLDS00029">
    <property type="entry name" value="Radical_SAM"/>
    <property type="match status" value="1"/>
</dbReference>